<gene>
    <name evidence="1" type="ORF">IFO68_21025</name>
</gene>
<dbReference type="RefSeq" id="WP_192017735.1">
    <property type="nucleotide sequence ID" value="NZ_JACYTP010000021.1"/>
</dbReference>
<organism evidence="1 2">
    <name type="scientific">Photobacterium arenosum</name>
    <dbReference type="NCBI Taxonomy" id="2774143"/>
    <lineage>
        <taxon>Bacteria</taxon>
        <taxon>Pseudomonadati</taxon>
        <taxon>Pseudomonadota</taxon>
        <taxon>Gammaproteobacteria</taxon>
        <taxon>Vibrionales</taxon>
        <taxon>Vibrionaceae</taxon>
        <taxon>Photobacterium</taxon>
    </lineage>
</organism>
<proteinExistence type="predicted"/>
<evidence type="ECO:0008006" key="3">
    <source>
        <dbReference type="Google" id="ProtNLM"/>
    </source>
</evidence>
<dbReference type="Proteomes" id="UP000649768">
    <property type="component" value="Unassembled WGS sequence"/>
</dbReference>
<reference evidence="1 2" key="1">
    <citation type="submission" date="2020-09" db="EMBL/GenBank/DDBJ databases">
        <title>Photobacterium sp. CAU 1568 isolated from sand of Sido Beach.</title>
        <authorList>
            <person name="Kim W."/>
        </authorList>
    </citation>
    <scope>NUCLEOTIDE SEQUENCE [LARGE SCALE GENOMIC DNA]</scope>
    <source>
        <strain evidence="1 2">CAU 1568</strain>
    </source>
</reference>
<evidence type="ECO:0000313" key="2">
    <source>
        <dbReference type="Proteomes" id="UP000649768"/>
    </source>
</evidence>
<keyword evidence="2" id="KW-1185">Reference proteome</keyword>
<dbReference type="EMBL" id="JACYTP010000021">
    <property type="protein sequence ID" value="MBD8515166.1"/>
    <property type="molecule type" value="Genomic_DNA"/>
</dbReference>
<dbReference type="InterPro" id="IPR024406">
    <property type="entry name" value="TAC-10"/>
</dbReference>
<comment type="caution">
    <text evidence="1">The sequence shown here is derived from an EMBL/GenBank/DDBJ whole genome shotgun (WGS) entry which is preliminary data.</text>
</comment>
<evidence type="ECO:0000313" key="1">
    <source>
        <dbReference type="EMBL" id="MBD8515166.1"/>
    </source>
</evidence>
<dbReference type="Pfam" id="PF10963">
    <property type="entry name" value="Phage_TAC_10"/>
    <property type="match status" value="1"/>
</dbReference>
<accession>A0ABR9BTR3</accession>
<name>A0ABR9BTR3_9GAMM</name>
<dbReference type="Gene3D" id="3.30.2220.10">
    <property type="entry name" value="rbstp2171"/>
    <property type="match status" value="1"/>
</dbReference>
<protein>
    <recommendedName>
        <fullName evidence="3">Phage protein</fullName>
    </recommendedName>
</protein>
<sequence length="87" mass="9308">MSKTITLTVAGNDVTFQPTPDLYAEYMGQVAQGNISDGAHNFIMQSASDDSKESLRGLTEENPGAAMQLAGVLMQEYAPKIAITVKK</sequence>